<dbReference type="Proteomes" id="UP000814140">
    <property type="component" value="Unassembled WGS sequence"/>
</dbReference>
<keyword evidence="2" id="KW-1185">Reference proteome</keyword>
<sequence>MSPEDQARFSRRETQVDRLKRHLGGSVQPYTMCSLFASLGGFLFGFDTGSIGPISVMPHFVEYFKLHSPTLQGLVISSILITASVSSVLAGLLSDRISRTRTFAIGGTVFGVGSIICSTAHTLPMLIFGRCLAGVGEGLFLSTITVYTLEIAPTNIRGRLSCTTQLLVTLGVSSGYFVSYGTVQLSSSLSWRLLFILQTIVSFTFSVGSLFLPHSPRWLQHVGRTEDAARAWARLGFTATEAEKEQEAVQREQVDQAEGASAALPSGIWATLKLLWKKDVRGRTALGVFLMGMQQASGIDGVLYYAPVLFSQAGLSSTTSAFLASGVSGLLTVACTAIAQIYADRWGRRTSMIRGGAAISATMLLIGTLYASGGSATHAGKWTIIALIYTFIVAFSMSWAVVNRIYCSEIQPMKTRAAATSLGQCANWAVNWVIAFTTPLFLSKSSSGPYFLFGACTFLVVLVCTMFQPESRGVTLEGLDAIFEVSPWRKFLARRAPRTHGRAPAEDMLAMRPIGA</sequence>
<dbReference type="EMBL" id="MU277198">
    <property type="protein sequence ID" value="KAI0064471.1"/>
    <property type="molecule type" value="Genomic_DNA"/>
</dbReference>
<reference evidence="1" key="1">
    <citation type="submission" date="2021-03" db="EMBL/GenBank/DDBJ databases">
        <authorList>
            <consortium name="DOE Joint Genome Institute"/>
            <person name="Ahrendt S."/>
            <person name="Looney B.P."/>
            <person name="Miyauchi S."/>
            <person name="Morin E."/>
            <person name="Drula E."/>
            <person name="Courty P.E."/>
            <person name="Chicoki N."/>
            <person name="Fauchery L."/>
            <person name="Kohler A."/>
            <person name="Kuo A."/>
            <person name="Labutti K."/>
            <person name="Pangilinan J."/>
            <person name="Lipzen A."/>
            <person name="Riley R."/>
            <person name="Andreopoulos W."/>
            <person name="He G."/>
            <person name="Johnson J."/>
            <person name="Barry K.W."/>
            <person name="Grigoriev I.V."/>
            <person name="Nagy L."/>
            <person name="Hibbett D."/>
            <person name="Henrissat B."/>
            <person name="Matheny P.B."/>
            <person name="Labbe J."/>
            <person name="Martin F."/>
        </authorList>
    </citation>
    <scope>NUCLEOTIDE SEQUENCE</scope>
    <source>
        <strain evidence="1">HHB10654</strain>
    </source>
</reference>
<proteinExistence type="predicted"/>
<reference evidence="1" key="2">
    <citation type="journal article" date="2022" name="New Phytol.">
        <title>Evolutionary transition to the ectomycorrhizal habit in the genomes of a hyperdiverse lineage of mushroom-forming fungi.</title>
        <authorList>
            <person name="Looney B."/>
            <person name="Miyauchi S."/>
            <person name="Morin E."/>
            <person name="Drula E."/>
            <person name="Courty P.E."/>
            <person name="Kohler A."/>
            <person name="Kuo A."/>
            <person name="LaButti K."/>
            <person name="Pangilinan J."/>
            <person name="Lipzen A."/>
            <person name="Riley R."/>
            <person name="Andreopoulos W."/>
            <person name="He G."/>
            <person name="Johnson J."/>
            <person name="Nolan M."/>
            <person name="Tritt A."/>
            <person name="Barry K.W."/>
            <person name="Grigoriev I.V."/>
            <person name="Nagy L.G."/>
            <person name="Hibbett D."/>
            <person name="Henrissat B."/>
            <person name="Matheny P.B."/>
            <person name="Labbe J."/>
            <person name="Martin F.M."/>
        </authorList>
    </citation>
    <scope>NUCLEOTIDE SEQUENCE</scope>
    <source>
        <strain evidence="1">HHB10654</strain>
    </source>
</reference>
<organism evidence="1 2">
    <name type="scientific">Artomyces pyxidatus</name>
    <dbReference type="NCBI Taxonomy" id="48021"/>
    <lineage>
        <taxon>Eukaryota</taxon>
        <taxon>Fungi</taxon>
        <taxon>Dikarya</taxon>
        <taxon>Basidiomycota</taxon>
        <taxon>Agaricomycotina</taxon>
        <taxon>Agaricomycetes</taxon>
        <taxon>Russulales</taxon>
        <taxon>Auriscalpiaceae</taxon>
        <taxon>Artomyces</taxon>
    </lineage>
</organism>
<gene>
    <name evidence="1" type="ORF">BV25DRAFT_1800004</name>
</gene>
<evidence type="ECO:0000313" key="1">
    <source>
        <dbReference type="EMBL" id="KAI0064471.1"/>
    </source>
</evidence>
<name>A0ACB8T8I0_9AGAM</name>
<accession>A0ACB8T8I0</accession>
<comment type="caution">
    <text evidence="1">The sequence shown here is derived from an EMBL/GenBank/DDBJ whole genome shotgun (WGS) entry which is preliminary data.</text>
</comment>
<protein>
    <submittedName>
        <fullName evidence="1">General substrate transporter</fullName>
    </submittedName>
</protein>
<evidence type="ECO:0000313" key="2">
    <source>
        <dbReference type="Proteomes" id="UP000814140"/>
    </source>
</evidence>